<dbReference type="WBParaSite" id="Pan_g948.t1">
    <property type="protein sequence ID" value="Pan_g948.t1"/>
    <property type="gene ID" value="Pan_g948"/>
</dbReference>
<name>A0A7E4WDK0_PANRE</name>
<dbReference type="SUPFAM" id="SSF101898">
    <property type="entry name" value="NHL repeat"/>
    <property type="match status" value="1"/>
</dbReference>
<protein>
    <submittedName>
        <fullName evidence="2">SGL domain-containing protein</fullName>
    </submittedName>
</protein>
<organism evidence="1 2">
    <name type="scientific">Panagrellus redivivus</name>
    <name type="common">Microworm</name>
    <dbReference type="NCBI Taxonomy" id="6233"/>
    <lineage>
        <taxon>Eukaryota</taxon>
        <taxon>Metazoa</taxon>
        <taxon>Ecdysozoa</taxon>
        <taxon>Nematoda</taxon>
        <taxon>Chromadorea</taxon>
        <taxon>Rhabditida</taxon>
        <taxon>Tylenchina</taxon>
        <taxon>Panagrolaimomorpha</taxon>
        <taxon>Panagrolaimoidea</taxon>
        <taxon>Panagrolaimidae</taxon>
        <taxon>Panagrellus</taxon>
    </lineage>
</organism>
<accession>A0A7E4WDK0</accession>
<dbReference type="InterPro" id="IPR011042">
    <property type="entry name" value="6-blade_b-propeller_TolB-like"/>
</dbReference>
<dbReference type="Proteomes" id="UP000492821">
    <property type="component" value="Unassembled WGS sequence"/>
</dbReference>
<evidence type="ECO:0000313" key="2">
    <source>
        <dbReference type="WBParaSite" id="Pan_g948.t1"/>
    </source>
</evidence>
<dbReference type="Gene3D" id="2.120.10.30">
    <property type="entry name" value="TolB, C-terminal domain"/>
    <property type="match status" value="1"/>
</dbReference>
<dbReference type="AlphaFoldDB" id="A0A7E4WDK0"/>
<sequence>MTEAPSNTSNHQRVNEMLSHLTPKGALIPYNLTFDESGALWVASKGGLYKISSDGKNVLFESKNAFHKKMAPYCQVLNYQDKIIWVQCEDKADLTEFRVLDLDGNVKHESFIDGKIQSLVIASSGDLYLTKQPPKGSEDFFIYKTHIDAPIGWDEFVEADDKAFQSLCLLDDRHLIAAVTSVPTNIYSRQSLVIIDTESGNILTTFSVQGKEEGQIYFPRSIQRYQDGILVLDKTGRIQKFDREGKYLELAARIDSYVGNGFVVRDDEAVIACSGIVLGTDGESFCDDWIEPIKLDGSVWTA</sequence>
<evidence type="ECO:0000313" key="1">
    <source>
        <dbReference type="Proteomes" id="UP000492821"/>
    </source>
</evidence>
<proteinExistence type="predicted"/>
<reference evidence="2" key="2">
    <citation type="submission" date="2020-10" db="UniProtKB">
        <authorList>
            <consortium name="WormBaseParasite"/>
        </authorList>
    </citation>
    <scope>IDENTIFICATION</scope>
</reference>
<reference evidence="1" key="1">
    <citation type="journal article" date="2013" name="Genetics">
        <title>The draft genome and transcriptome of Panagrellus redivivus are shaped by the harsh demands of a free-living lifestyle.</title>
        <authorList>
            <person name="Srinivasan J."/>
            <person name="Dillman A.R."/>
            <person name="Macchietto M.G."/>
            <person name="Heikkinen L."/>
            <person name="Lakso M."/>
            <person name="Fracchia K.M."/>
            <person name="Antoshechkin I."/>
            <person name="Mortazavi A."/>
            <person name="Wong G."/>
            <person name="Sternberg P.W."/>
        </authorList>
    </citation>
    <scope>NUCLEOTIDE SEQUENCE [LARGE SCALE GENOMIC DNA]</scope>
    <source>
        <strain evidence="1">MT8872</strain>
    </source>
</reference>
<keyword evidence="1" id="KW-1185">Reference proteome</keyword>